<dbReference type="Proteomes" id="UP000379480">
    <property type="component" value="Unassembled WGS sequence"/>
</dbReference>
<dbReference type="PANTHER" id="PTHR30203">
    <property type="entry name" value="OUTER MEMBRANE CATION EFFLUX PROTEIN"/>
    <property type="match status" value="1"/>
</dbReference>
<keyword evidence="7" id="KW-0998">Cell outer membrane</keyword>
<dbReference type="OrthoDB" id="9770517at2"/>
<sequence length="474" mass="52042">MNFKHLTLAVACAMAVPGCSLIPDYEQPAAPIAQAWPEGQAYARQSSQQKASAELGWEQFFRDPALQHLLQVALDNNRDLRQAALNVEAFRAQYRIQRAELFPGVGVDASGIRQKLPADLARSGERSIESQYGVTVGVSAYELDLFGRVSSLDRATLETYLASEEAQRSVQISLIGDVATAYLTLRTDQGLLQLTRETLASYDESLALVQSSHDAGIASSLDVRQARSLVEQARGHLARYTRQVAQDQNLLRLLLGSELPALPERFDEQQFAALPVGMPADLLLRRPDIRAAEHNLLAANANIGAARAAFFPSVRLTANAGTLSSDMNGLFEGGSGSWSFVPQINIPIFTAGRLEANLDYAEVQKDINVVQYEKAIQTAFREVADGLAARGTFGEQLQAQRDLTLTTREYFDLARQRYQEGVDNYLTVLDAQRELFTAQQGLLTDRLQQMSSEVALFKALGGGWMRHIPAGKKA</sequence>
<reference evidence="10 11" key="1">
    <citation type="submission" date="2019-09" db="EMBL/GenBank/DDBJ databases">
        <authorList>
            <person name="Chandra G."/>
            <person name="Truman W A."/>
        </authorList>
    </citation>
    <scope>NUCLEOTIDE SEQUENCE [LARGE SCALE GENOMIC DNA]</scope>
    <source>
        <strain evidence="10">PS723</strain>
    </source>
</reference>
<dbReference type="InterPro" id="IPR010131">
    <property type="entry name" value="MdtP/NodT-like"/>
</dbReference>
<dbReference type="NCBIfam" id="TIGR01845">
    <property type="entry name" value="outer_NodT"/>
    <property type="match status" value="1"/>
</dbReference>
<dbReference type="GO" id="GO:0015562">
    <property type="term" value="F:efflux transmembrane transporter activity"/>
    <property type="evidence" value="ECO:0007669"/>
    <property type="project" value="InterPro"/>
</dbReference>
<dbReference type="InterPro" id="IPR003423">
    <property type="entry name" value="OMP_efflux"/>
</dbReference>
<evidence type="ECO:0000256" key="5">
    <source>
        <dbReference type="ARBA" id="ARBA00023136"/>
    </source>
</evidence>
<keyword evidence="8 9" id="KW-0449">Lipoprotein</keyword>
<dbReference type="PANTHER" id="PTHR30203:SF32">
    <property type="entry name" value="CATION EFFLUX SYSTEM PROTEIN CUSC"/>
    <property type="match status" value="1"/>
</dbReference>
<dbReference type="Gene3D" id="2.20.200.10">
    <property type="entry name" value="Outer membrane efflux proteins (OEP)"/>
    <property type="match status" value="1"/>
</dbReference>
<organism evidence="10 11">
    <name type="scientific">Pseudomonas fluorescens</name>
    <dbReference type="NCBI Taxonomy" id="294"/>
    <lineage>
        <taxon>Bacteria</taxon>
        <taxon>Pseudomonadati</taxon>
        <taxon>Pseudomonadota</taxon>
        <taxon>Gammaproteobacteria</taxon>
        <taxon>Pseudomonadales</taxon>
        <taxon>Pseudomonadaceae</taxon>
        <taxon>Pseudomonas</taxon>
    </lineage>
</organism>
<accession>A0A5E6ZMS0</accession>
<comment type="similarity">
    <text evidence="2 9">Belongs to the outer membrane factor (OMF) (TC 1.B.17) family.</text>
</comment>
<dbReference type="Gene3D" id="1.20.1600.10">
    <property type="entry name" value="Outer membrane efflux proteins (OEP)"/>
    <property type="match status" value="1"/>
</dbReference>
<evidence type="ECO:0000313" key="10">
    <source>
        <dbReference type="EMBL" id="VVN67546.1"/>
    </source>
</evidence>
<evidence type="ECO:0000256" key="1">
    <source>
        <dbReference type="ARBA" id="ARBA00004459"/>
    </source>
</evidence>
<protein>
    <submittedName>
        <fullName evidence="10">Outer membrane protein OprM</fullName>
    </submittedName>
</protein>
<dbReference type="GO" id="GO:0009279">
    <property type="term" value="C:cell outer membrane"/>
    <property type="evidence" value="ECO:0007669"/>
    <property type="project" value="UniProtKB-SubCell"/>
</dbReference>
<dbReference type="EMBL" id="CABVHY010000001">
    <property type="protein sequence ID" value="VVN67546.1"/>
    <property type="molecule type" value="Genomic_DNA"/>
</dbReference>
<comment type="subcellular location">
    <subcellularLocation>
        <location evidence="1 9">Cell outer membrane</location>
        <topology evidence="1 9">Lipid-anchor</topology>
    </subcellularLocation>
</comment>
<dbReference type="SUPFAM" id="SSF56954">
    <property type="entry name" value="Outer membrane efflux proteins (OEP)"/>
    <property type="match status" value="1"/>
</dbReference>
<dbReference type="Pfam" id="PF02321">
    <property type="entry name" value="OEP"/>
    <property type="match status" value="2"/>
</dbReference>
<name>A0A5E6ZMS0_PSEFL</name>
<proteinExistence type="inferred from homology"/>
<evidence type="ECO:0000256" key="2">
    <source>
        <dbReference type="ARBA" id="ARBA00007613"/>
    </source>
</evidence>
<gene>
    <name evidence="10" type="primary">oprM_1</name>
    <name evidence="10" type="ORF">PS723_00194</name>
</gene>
<evidence type="ECO:0000313" key="11">
    <source>
        <dbReference type="Proteomes" id="UP000379480"/>
    </source>
</evidence>
<keyword evidence="6 9" id="KW-0564">Palmitate</keyword>
<dbReference type="RefSeq" id="WP_150801821.1">
    <property type="nucleotide sequence ID" value="NZ_CABVHY010000001.1"/>
</dbReference>
<dbReference type="AlphaFoldDB" id="A0A5E6ZMS0"/>
<evidence type="ECO:0000256" key="9">
    <source>
        <dbReference type="RuleBase" id="RU362097"/>
    </source>
</evidence>
<evidence type="ECO:0000256" key="7">
    <source>
        <dbReference type="ARBA" id="ARBA00023237"/>
    </source>
</evidence>
<keyword evidence="4 9" id="KW-0812">Transmembrane</keyword>
<evidence type="ECO:0000256" key="6">
    <source>
        <dbReference type="ARBA" id="ARBA00023139"/>
    </source>
</evidence>
<evidence type="ECO:0000256" key="3">
    <source>
        <dbReference type="ARBA" id="ARBA00022452"/>
    </source>
</evidence>
<evidence type="ECO:0000256" key="4">
    <source>
        <dbReference type="ARBA" id="ARBA00022692"/>
    </source>
</evidence>
<keyword evidence="5 9" id="KW-0472">Membrane</keyword>
<evidence type="ECO:0000256" key="8">
    <source>
        <dbReference type="ARBA" id="ARBA00023288"/>
    </source>
</evidence>
<keyword evidence="3 9" id="KW-1134">Transmembrane beta strand</keyword>